<gene>
    <name evidence="2" type="ORF">ONB1V03_LOCUS3660</name>
</gene>
<evidence type="ECO:0000256" key="1">
    <source>
        <dbReference type="SAM" id="SignalP"/>
    </source>
</evidence>
<dbReference type="Proteomes" id="UP000728032">
    <property type="component" value="Unassembled WGS sequence"/>
</dbReference>
<feature type="signal peptide" evidence="1">
    <location>
        <begin position="1"/>
        <end position="25"/>
    </location>
</feature>
<dbReference type="EMBL" id="OC915952">
    <property type="protein sequence ID" value="CAD7642567.1"/>
    <property type="molecule type" value="Genomic_DNA"/>
</dbReference>
<proteinExistence type="predicted"/>
<evidence type="ECO:0000313" key="3">
    <source>
        <dbReference type="Proteomes" id="UP000728032"/>
    </source>
</evidence>
<keyword evidence="3" id="KW-1185">Reference proteome</keyword>
<dbReference type="EMBL" id="CAJPVJ010001127">
    <property type="protein sequence ID" value="CAG2164100.1"/>
    <property type="molecule type" value="Genomic_DNA"/>
</dbReference>
<keyword evidence="1" id="KW-0732">Signal</keyword>
<feature type="chain" id="PRO_5036403782" evidence="1">
    <location>
        <begin position="26"/>
        <end position="106"/>
    </location>
</feature>
<sequence length="106" mass="12170">MGDNLGFRNYVYLLWVVSVTPVVHILQNDLTAQMVNRDVMNADTIDDLFDDRLEVYRRIIDGSGKCGDGLHNYWSPTDMDIQGAYPYYYNPVNNPTASVNFLKVYP</sequence>
<accession>A0A7R9QEC0</accession>
<protein>
    <submittedName>
        <fullName evidence="2">Uncharacterized protein</fullName>
    </submittedName>
</protein>
<evidence type="ECO:0000313" key="2">
    <source>
        <dbReference type="EMBL" id="CAD7642567.1"/>
    </source>
</evidence>
<organism evidence="2">
    <name type="scientific">Oppiella nova</name>
    <dbReference type="NCBI Taxonomy" id="334625"/>
    <lineage>
        <taxon>Eukaryota</taxon>
        <taxon>Metazoa</taxon>
        <taxon>Ecdysozoa</taxon>
        <taxon>Arthropoda</taxon>
        <taxon>Chelicerata</taxon>
        <taxon>Arachnida</taxon>
        <taxon>Acari</taxon>
        <taxon>Acariformes</taxon>
        <taxon>Sarcoptiformes</taxon>
        <taxon>Oribatida</taxon>
        <taxon>Brachypylina</taxon>
        <taxon>Oppioidea</taxon>
        <taxon>Oppiidae</taxon>
        <taxon>Oppiella</taxon>
    </lineage>
</organism>
<reference evidence="2" key="1">
    <citation type="submission" date="2020-11" db="EMBL/GenBank/DDBJ databases">
        <authorList>
            <person name="Tran Van P."/>
        </authorList>
    </citation>
    <scope>NUCLEOTIDE SEQUENCE</scope>
</reference>
<name>A0A7R9QEC0_9ACAR</name>
<dbReference type="AlphaFoldDB" id="A0A7R9QEC0"/>